<dbReference type="InterPro" id="IPR053137">
    <property type="entry name" value="NLR-like"/>
</dbReference>
<feature type="region of interest" description="Disordered" evidence="1">
    <location>
        <begin position="1"/>
        <end position="30"/>
    </location>
</feature>
<name>A0A3N4RV98_9ACTN</name>
<dbReference type="RefSeq" id="WP_123819714.1">
    <property type="nucleotide sequence ID" value="NZ_RKQG01000001.1"/>
</dbReference>
<dbReference type="InterPro" id="IPR027417">
    <property type="entry name" value="P-loop_NTPase"/>
</dbReference>
<dbReference type="SUPFAM" id="SSF48452">
    <property type="entry name" value="TPR-like"/>
    <property type="match status" value="3"/>
</dbReference>
<reference evidence="2 3" key="1">
    <citation type="submission" date="2018-11" db="EMBL/GenBank/DDBJ databases">
        <title>Sequencing the genomes of 1000 actinobacteria strains.</title>
        <authorList>
            <person name="Klenk H.-P."/>
        </authorList>
    </citation>
    <scope>NUCLEOTIDE SEQUENCE [LARGE SCALE GENOMIC DNA]</scope>
    <source>
        <strain evidence="2 3">DSM 44781</strain>
    </source>
</reference>
<feature type="region of interest" description="Disordered" evidence="1">
    <location>
        <begin position="357"/>
        <end position="391"/>
    </location>
</feature>
<dbReference type="AlphaFoldDB" id="A0A3N4RV98"/>
<protein>
    <submittedName>
        <fullName evidence="2">Tetratricopeptide repeat protein</fullName>
    </submittedName>
</protein>
<dbReference type="SUPFAM" id="SSF52540">
    <property type="entry name" value="P-loop containing nucleoside triphosphate hydrolases"/>
    <property type="match status" value="1"/>
</dbReference>
<dbReference type="PANTHER" id="PTHR46082:SF6">
    <property type="entry name" value="AAA+ ATPASE DOMAIN-CONTAINING PROTEIN-RELATED"/>
    <property type="match status" value="1"/>
</dbReference>
<dbReference type="EMBL" id="RKQG01000001">
    <property type="protein sequence ID" value="RPE36836.1"/>
    <property type="molecule type" value="Genomic_DNA"/>
</dbReference>
<gene>
    <name evidence="2" type="ORF">EDD38_5217</name>
</gene>
<dbReference type="Pfam" id="PF13424">
    <property type="entry name" value="TPR_12"/>
    <property type="match status" value="2"/>
</dbReference>
<evidence type="ECO:0000256" key="1">
    <source>
        <dbReference type="SAM" id="MobiDB-lite"/>
    </source>
</evidence>
<dbReference type="PANTHER" id="PTHR46082">
    <property type="entry name" value="ATP/GTP-BINDING PROTEIN-RELATED"/>
    <property type="match status" value="1"/>
</dbReference>
<evidence type="ECO:0000313" key="3">
    <source>
        <dbReference type="Proteomes" id="UP000266906"/>
    </source>
</evidence>
<organism evidence="2 3">
    <name type="scientific">Kitasatospora cineracea</name>
    <dbReference type="NCBI Taxonomy" id="88074"/>
    <lineage>
        <taxon>Bacteria</taxon>
        <taxon>Bacillati</taxon>
        <taxon>Actinomycetota</taxon>
        <taxon>Actinomycetes</taxon>
        <taxon>Kitasatosporales</taxon>
        <taxon>Streptomycetaceae</taxon>
        <taxon>Kitasatospora</taxon>
    </lineage>
</organism>
<dbReference type="Gene3D" id="3.40.50.300">
    <property type="entry name" value="P-loop containing nucleotide triphosphate hydrolases"/>
    <property type="match status" value="1"/>
</dbReference>
<sequence>MNGGAAHGSPAGQEPPAPGGQSHNRISGGTFHAPVLQAGTVYVTPPPEVDWPVVVGDVPAAAGAFQPRAAVRERVEAARTGRGTAVPTQVLTGGGGVGKTQLAADIARDALAAGVEVLVWAPARDPLTVLRLYAEAAALVRAPGVSGAAGRTEPDARRFLAWLSGTGRRWLVVLDDVADFGPDGPLWPGSSRHGNGRVLATTRQRGAHASGGGRVLVPVDAYGPAEARAYLAERLAGAGLPHLLDGGADALAAELGRLPLALGHAAAYLVNRQLGCSAYLELFRERTRPLEGVLPPDADTERYGRPVTGALLLALDAAQRTEPRGLAAPAVRLAALLDPDGHPRALWTTSAVREHLARQRAAAAPDGADSAPAPAPAPAGGGGGPDRAAGRRRWWPGRRARAALPPVPPPAGPPPVSADEALAVLSVLHAYHLVSVPAAAAPHREVTVHALTARAARDTDPDGWESRLAVAFALYELWPAEEHADHRLSASLRSNTSVLEEHLGADRQYFPVFVLHGRVGISLLHAGLHAAAVAHWTGAVAGLSAGAVPEGDPEWIAARHHLAAALELAGDPGRAVDVSMETARVAAERYGPDDGQTLSVLDVLGTSLLAAGRSAEAVVLREHLLSRHEALFGPDDPRTLGARNNLAVAHDRSGRHDRALELWERVATGLAVEEAEDAAADTPRSLTLRLNLAVTHSRQGRPEQALVLGERVLAASARLLGEDHPDTLTARAALADFHAAAGREAEAAAARAGLLADAERVLGPDHPDTLTVRGDLAVSYRRTGRTAEAVALAERVLRVRLRTLGPAHPDTLLTAGNLVNCYAQQGRTGRALRLAEWVLPVKRRVLGEGHVGTVTGRHAVAVLRVRRGRTLLAADPARAAADAAAALAVLGPAAGPAVDDHDLLRGAAAELLDRARAAAEPPGAP</sequence>
<dbReference type="InterPro" id="IPR011990">
    <property type="entry name" value="TPR-like_helical_dom_sf"/>
</dbReference>
<accession>A0A3N4RV98</accession>
<dbReference type="Proteomes" id="UP000266906">
    <property type="component" value="Unassembled WGS sequence"/>
</dbReference>
<dbReference type="Pfam" id="PF13374">
    <property type="entry name" value="TPR_10"/>
    <property type="match status" value="2"/>
</dbReference>
<comment type="caution">
    <text evidence="2">The sequence shown here is derived from an EMBL/GenBank/DDBJ whole genome shotgun (WGS) entry which is preliminary data.</text>
</comment>
<evidence type="ECO:0000313" key="2">
    <source>
        <dbReference type="EMBL" id="RPE36836.1"/>
    </source>
</evidence>
<dbReference type="Gene3D" id="1.25.40.10">
    <property type="entry name" value="Tetratricopeptide repeat domain"/>
    <property type="match status" value="2"/>
</dbReference>
<proteinExistence type="predicted"/>
<feature type="compositionally biased region" description="Low complexity" evidence="1">
    <location>
        <begin position="359"/>
        <end position="372"/>
    </location>
</feature>
<keyword evidence="3" id="KW-1185">Reference proteome</keyword>